<organism evidence="4 5">
    <name type="scientific">Drosophila rhopaloa</name>
    <name type="common">Fruit fly</name>
    <dbReference type="NCBI Taxonomy" id="1041015"/>
    <lineage>
        <taxon>Eukaryota</taxon>
        <taxon>Metazoa</taxon>
        <taxon>Ecdysozoa</taxon>
        <taxon>Arthropoda</taxon>
        <taxon>Hexapoda</taxon>
        <taxon>Insecta</taxon>
        <taxon>Pterygota</taxon>
        <taxon>Neoptera</taxon>
        <taxon>Endopterygota</taxon>
        <taxon>Diptera</taxon>
        <taxon>Brachycera</taxon>
        <taxon>Muscomorpha</taxon>
        <taxon>Ephydroidea</taxon>
        <taxon>Drosophilidae</taxon>
        <taxon>Drosophila</taxon>
        <taxon>Sophophora</taxon>
    </lineage>
</organism>
<dbReference type="InterPro" id="IPR036398">
    <property type="entry name" value="CA_dom_sf"/>
</dbReference>
<reference evidence="5" key="1">
    <citation type="journal article" date="2021" name="Elife">
        <title>Highly contiguous assemblies of 101 drosophilid genomes.</title>
        <authorList>
            <person name="Kim B.Y."/>
            <person name="Wang J.R."/>
            <person name="Miller D.E."/>
            <person name="Barmina O."/>
            <person name="Delaney E."/>
            <person name="Thompson A."/>
            <person name="Comeault A.A."/>
            <person name="Peede D."/>
            <person name="D'Agostino E.R."/>
            <person name="Pelaez J."/>
            <person name="Aguilar J.M."/>
            <person name="Haji D."/>
            <person name="Matsunaga T."/>
            <person name="Armstrong E.E."/>
            <person name="Zych M."/>
            <person name="Ogawa Y."/>
            <person name="Stamenkovic-Radak M."/>
            <person name="Jelic M."/>
            <person name="Veselinovic M.S."/>
            <person name="Tanaskovic M."/>
            <person name="Eric P."/>
            <person name="Gao J.J."/>
            <person name="Katoh T.K."/>
            <person name="Toda M.J."/>
            <person name="Watabe H."/>
            <person name="Watada M."/>
            <person name="Davis J.S."/>
            <person name="Moyle L.C."/>
            <person name="Manoli G."/>
            <person name="Bertolini E."/>
            <person name="Kostal V."/>
            <person name="Hawley R.S."/>
            <person name="Takahashi A."/>
            <person name="Jones C.D."/>
            <person name="Price D.K."/>
            <person name="Whiteman N."/>
            <person name="Kopp A."/>
            <person name="Matute D.R."/>
            <person name="Petrov D.A."/>
        </authorList>
    </citation>
    <scope>NUCLEOTIDE SEQUENCE [LARGE SCALE GENOMIC DNA]</scope>
</reference>
<dbReference type="Gene3D" id="3.10.200.10">
    <property type="entry name" value="Alpha carbonic anhydrase"/>
    <property type="match status" value="1"/>
</dbReference>
<dbReference type="SMART" id="SM01057">
    <property type="entry name" value="Carb_anhydrase"/>
    <property type="match status" value="1"/>
</dbReference>
<dbReference type="Proteomes" id="UP001652680">
    <property type="component" value="Unassembled WGS sequence"/>
</dbReference>
<dbReference type="PANTHER" id="PTHR18952:SF124">
    <property type="entry name" value="CARBONIC ANHYDRASE 7"/>
    <property type="match status" value="1"/>
</dbReference>
<proteinExistence type="inferred from homology"/>
<keyword evidence="2" id="KW-0732">Signal</keyword>
<feature type="signal peptide" evidence="2">
    <location>
        <begin position="1"/>
        <end position="25"/>
    </location>
</feature>
<dbReference type="PROSITE" id="PS51144">
    <property type="entry name" value="ALPHA_CA_2"/>
    <property type="match status" value="1"/>
</dbReference>
<evidence type="ECO:0000313" key="4">
    <source>
        <dbReference type="EnsemblMetazoa" id="XP_044313988.1"/>
    </source>
</evidence>
<dbReference type="SUPFAM" id="SSF51069">
    <property type="entry name" value="Carbonic anhydrase"/>
    <property type="match status" value="1"/>
</dbReference>
<dbReference type="GeneID" id="108053705"/>
<comment type="similarity">
    <text evidence="1">Belongs to the alpha-carbonic anhydrase family.</text>
</comment>
<reference evidence="4" key="2">
    <citation type="submission" date="2025-05" db="UniProtKB">
        <authorList>
            <consortium name="EnsemblMetazoa"/>
        </authorList>
    </citation>
    <scope>IDENTIFICATION</scope>
</reference>
<evidence type="ECO:0000313" key="5">
    <source>
        <dbReference type="Proteomes" id="UP001652680"/>
    </source>
</evidence>
<dbReference type="PANTHER" id="PTHR18952">
    <property type="entry name" value="CARBONIC ANHYDRASE"/>
    <property type="match status" value="1"/>
</dbReference>
<dbReference type="InterPro" id="IPR023561">
    <property type="entry name" value="Carbonic_anhydrase_a-class"/>
</dbReference>
<dbReference type="Pfam" id="PF00194">
    <property type="entry name" value="Carb_anhydrase"/>
    <property type="match status" value="1"/>
</dbReference>
<feature type="chain" id="PRO_5045037687" description="Alpha-carbonic anhydrase domain-containing protein" evidence="2">
    <location>
        <begin position="26"/>
        <end position="337"/>
    </location>
</feature>
<dbReference type="CDD" id="cd00326">
    <property type="entry name" value="alpha_CA"/>
    <property type="match status" value="1"/>
</dbReference>
<protein>
    <recommendedName>
        <fullName evidence="3">Alpha-carbonic anhydrase domain-containing protein</fullName>
    </recommendedName>
</protein>
<name>A0ABM5J590_DRORH</name>
<evidence type="ECO:0000256" key="1">
    <source>
        <dbReference type="ARBA" id="ARBA00010718"/>
    </source>
</evidence>
<sequence>MRRCRNTPLAIVIAPILICASVVLAQDFGYEGRYGPEHWGEDYARCSGKHQSPINLDKVNAVEKRFPKLDFYNFNVVPKAFQMSNNGHTVLVKMSFDEDTMPTVRGGPLAEKTPLGYQFEQFHFHWGENDTIGSEDLIDNRAYPAELHVVLRNLEYPDFVSALDKDHGIAVMAFFFQISNNSTGGYEGFTNLLSQIDRKGKTVNMTNPLPLGQYISKSLESYYSYTGSLTTPPCSEEVTWIDFTVPIDITEKQLSAFRLLTANDDHLKNNFRPIQPLNDRTLYKNYIDTPIHNMGSVPFVNAENAAGNCRWRPLSLAVLLPSFVLVALLRTSVFSGF</sequence>
<evidence type="ECO:0000259" key="3">
    <source>
        <dbReference type="PROSITE" id="PS51144"/>
    </source>
</evidence>
<keyword evidence="5" id="KW-1185">Reference proteome</keyword>
<dbReference type="EnsemblMetazoa" id="XM_044458053.1">
    <property type="protein sequence ID" value="XP_044313988.1"/>
    <property type="gene ID" value="LOC108053705"/>
</dbReference>
<dbReference type="InterPro" id="IPR001148">
    <property type="entry name" value="CA_dom"/>
</dbReference>
<accession>A0ABM5J590</accession>
<feature type="domain" description="Alpha-carbonic anhydrase" evidence="3">
    <location>
        <begin position="26"/>
        <end position="286"/>
    </location>
</feature>
<dbReference type="RefSeq" id="XP_044313988.1">
    <property type="nucleotide sequence ID" value="XM_044458053.1"/>
</dbReference>
<evidence type="ECO:0000256" key="2">
    <source>
        <dbReference type="SAM" id="SignalP"/>
    </source>
</evidence>